<dbReference type="CDD" id="cd02440">
    <property type="entry name" value="AdoMet_MTases"/>
    <property type="match status" value="1"/>
</dbReference>
<dbReference type="GO" id="GO:0008168">
    <property type="term" value="F:methyltransferase activity"/>
    <property type="evidence" value="ECO:0007669"/>
    <property type="project" value="UniProtKB-KW"/>
</dbReference>
<dbReference type="Pfam" id="PF13649">
    <property type="entry name" value="Methyltransf_25"/>
    <property type="match status" value="1"/>
</dbReference>
<reference evidence="4" key="1">
    <citation type="submission" date="2018-02" db="EMBL/GenBank/DDBJ databases">
        <title>Genome sequence of Desulfocucumis palustris strain NAW-5.</title>
        <authorList>
            <person name="Watanabe M."/>
            <person name="Kojima H."/>
            <person name="Fukui M."/>
        </authorList>
    </citation>
    <scope>NUCLEOTIDE SEQUENCE [LARGE SCALE GENOMIC DNA]</scope>
    <source>
        <strain evidence="4">NAW-5</strain>
    </source>
</reference>
<comment type="caution">
    <text evidence="3">The sequence shown here is derived from an EMBL/GenBank/DDBJ whole genome shotgun (WGS) entry which is preliminary data.</text>
</comment>
<sequence length="263" mass="30707">MQEKSMENIKKYWDDQARKFGSAANATTQDVYMRQIEINYISEFLSSFKKPLRVLDIGCGNGFSTMEYKSRVPWHSYVGGDYSEDMIFIANNELEKHQTSGDIQFKVMDVMNLSKYGDTYDVIISDRCLINLGNLNNRKQALWEISKCLQSGSWYLMIENFLEGHIEMNKMREYLDLDEIPVRWHNSFFSYKELEDSIKHIFKISSFENISSLYYLVTRVVYSKLCEIQKRTPDYDNPIYKVAAKLPPAGNFGPIFACKLLRG</sequence>
<dbReference type="Gene3D" id="3.40.50.150">
    <property type="entry name" value="Vaccinia Virus protein VP39"/>
    <property type="match status" value="1"/>
</dbReference>
<keyword evidence="1 3" id="KW-0808">Transferase</keyword>
<evidence type="ECO:0000259" key="2">
    <source>
        <dbReference type="Pfam" id="PF13649"/>
    </source>
</evidence>
<name>A0A2L2X8G6_9FIRM</name>
<dbReference type="InterPro" id="IPR041698">
    <property type="entry name" value="Methyltransf_25"/>
</dbReference>
<dbReference type="EMBL" id="BFAV01000019">
    <property type="protein sequence ID" value="GBF32292.1"/>
    <property type="molecule type" value="Genomic_DNA"/>
</dbReference>
<evidence type="ECO:0000313" key="3">
    <source>
        <dbReference type="EMBL" id="GBF32292.1"/>
    </source>
</evidence>
<dbReference type="RefSeq" id="WP_104370838.1">
    <property type="nucleotide sequence ID" value="NZ_BFAV01000019.1"/>
</dbReference>
<protein>
    <submittedName>
        <fullName evidence="3">Methyltransferase</fullName>
    </submittedName>
</protein>
<accession>A0A2L2X8G6</accession>
<dbReference type="PANTHER" id="PTHR43861">
    <property type="entry name" value="TRANS-ACONITATE 2-METHYLTRANSFERASE-RELATED"/>
    <property type="match status" value="1"/>
</dbReference>
<dbReference type="GO" id="GO:0032259">
    <property type="term" value="P:methylation"/>
    <property type="evidence" value="ECO:0007669"/>
    <property type="project" value="UniProtKB-KW"/>
</dbReference>
<organism evidence="3 4">
    <name type="scientific">Desulfocucumis palustris</name>
    <dbReference type="NCBI Taxonomy" id="1898651"/>
    <lineage>
        <taxon>Bacteria</taxon>
        <taxon>Bacillati</taxon>
        <taxon>Bacillota</taxon>
        <taxon>Clostridia</taxon>
        <taxon>Eubacteriales</taxon>
        <taxon>Desulfocucumaceae</taxon>
        <taxon>Desulfocucumis</taxon>
    </lineage>
</organism>
<dbReference type="InterPro" id="IPR029063">
    <property type="entry name" value="SAM-dependent_MTases_sf"/>
</dbReference>
<dbReference type="Proteomes" id="UP000239549">
    <property type="component" value="Unassembled WGS sequence"/>
</dbReference>
<evidence type="ECO:0000313" key="4">
    <source>
        <dbReference type="Proteomes" id="UP000239549"/>
    </source>
</evidence>
<keyword evidence="3" id="KW-0489">Methyltransferase</keyword>
<dbReference type="SUPFAM" id="SSF53335">
    <property type="entry name" value="S-adenosyl-L-methionine-dependent methyltransferases"/>
    <property type="match status" value="1"/>
</dbReference>
<gene>
    <name evidence="3" type="ORF">DCCM_0486</name>
</gene>
<dbReference type="OrthoDB" id="9811589at2"/>
<proteinExistence type="predicted"/>
<dbReference type="AlphaFoldDB" id="A0A2L2X8G6"/>
<evidence type="ECO:0000256" key="1">
    <source>
        <dbReference type="ARBA" id="ARBA00022679"/>
    </source>
</evidence>
<keyword evidence="4" id="KW-1185">Reference proteome</keyword>
<feature type="domain" description="Methyltransferase" evidence="2">
    <location>
        <begin position="54"/>
        <end position="152"/>
    </location>
</feature>